<name>X0Q0F7_RHOWR</name>
<dbReference type="OrthoDB" id="3608749at2"/>
<dbReference type="Gene3D" id="1.10.260.40">
    <property type="entry name" value="lambda repressor-like DNA-binding domains"/>
    <property type="match status" value="1"/>
</dbReference>
<dbReference type="Proteomes" id="UP000019491">
    <property type="component" value="Unassembled WGS sequence"/>
</dbReference>
<feature type="domain" description="HTH cro/C1-type" evidence="1">
    <location>
        <begin position="31"/>
        <end position="82"/>
    </location>
</feature>
<keyword evidence="2" id="KW-0238">DNA-binding</keyword>
<evidence type="ECO:0000313" key="3">
    <source>
        <dbReference type="Proteomes" id="UP000019491"/>
    </source>
</evidence>
<dbReference type="GO" id="GO:0003677">
    <property type="term" value="F:DNA binding"/>
    <property type="evidence" value="ECO:0007669"/>
    <property type="project" value="UniProtKB-KW"/>
</dbReference>
<sequence length="291" mass="31629">MEIAKEIKDFLTTRRARITPDQVGLPAGGRRRVAGLRREEVALLAGVSAEYYVQIERGGVAGVSDEVLDAIATALRLDDEETKHLFTLARAAATKPRRRKPAKARVEMPEPVQALVDAMITAPAVVQNGLLDVVGANALGRALYADVYDRVDGAPNLARFIFLDRRADETFPDWTNAADDAVAMLRVEAARSPYSAAVTGLVGELATRSDEFRTRWAAHDIKAHRRGTKRFHHPVVGDLTLRFEALEVASAAGLTLYGFTASPGSSSEEALRLLSSWIATDSSAHQPSWNS</sequence>
<evidence type="ECO:0000259" key="1">
    <source>
        <dbReference type="PROSITE" id="PS50943"/>
    </source>
</evidence>
<proteinExistence type="predicted"/>
<dbReference type="SMART" id="SM00530">
    <property type="entry name" value="HTH_XRE"/>
    <property type="match status" value="1"/>
</dbReference>
<reference evidence="2 3" key="1">
    <citation type="submission" date="2014-02" db="EMBL/GenBank/DDBJ databases">
        <title>Whole genome shotgun sequence of Rhodococcus wratislaviensis NBRC 100605.</title>
        <authorList>
            <person name="Hosoyama A."/>
            <person name="Tsuchikane K."/>
            <person name="Yoshida I."/>
            <person name="Ohji S."/>
            <person name="Ichikawa N."/>
            <person name="Yamazoe A."/>
            <person name="Fujita N."/>
        </authorList>
    </citation>
    <scope>NUCLEOTIDE SEQUENCE [LARGE SCALE GENOMIC DNA]</scope>
    <source>
        <strain evidence="2 3">NBRC 100605</strain>
    </source>
</reference>
<accession>X0Q0F7</accession>
<dbReference type="CDD" id="cd00093">
    <property type="entry name" value="HTH_XRE"/>
    <property type="match status" value="1"/>
</dbReference>
<keyword evidence="3" id="KW-1185">Reference proteome</keyword>
<protein>
    <submittedName>
        <fullName evidence="2">Putative DNA-binding protein</fullName>
    </submittedName>
</protein>
<dbReference type="InterPro" id="IPR001387">
    <property type="entry name" value="Cro/C1-type_HTH"/>
</dbReference>
<dbReference type="Gene3D" id="3.30.450.180">
    <property type="match status" value="1"/>
</dbReference>
<dbReference type="RefSeq" id="WP_037229954.1">
    <property type="nucleotide sequence ID" value="NZ_BAWF01000012.1"/>
</dbReference>
<organism evidence="2 3">
    <name type="scientific">Rhodococcus wratislaviensis NBRC 100605</name>
    <dbReference type="NCBI Taxonomy" id="1219028"/>
    <lineage>
        <taxon>Bacteria</taxon>
        <taxon>Bacillati</taxon>
        <taxon>Actinomycetota</taxon>
        <taxon>Actinomycetes</taxon>
        <taxon>Mycobacteriales</taxon>
        <taxon>Nocardiaceae</taxon>
        <taxon>Rhodococcus</taxon>
    </lineage>
</organism>
<dbReference type="InterPro" id="IPR041413">
    <property type="entry name" value="MLTR_LBD"/>
</dbReference>
<evidence type="ECO:0000313" key="2">
    <source>
        <dbReference type="EMBL" id="GAF44312.1"/>
    </source>
</evidence>
<dbReference type="EMBL" id="BAWF01000012">
    <property type="protein sequence ID" value="GAF44312.1"/>
    <property type="molecule type" value="Genomic_DNA"/>
</dbReference>
<dbReference type="SUPFAM" id="SSF47413">
    <property type="entry name" value="lambda repressor-like DNA-binding domains"/>
    <property type="match status" value="1"/>
</dbReference>
<dbReference type="PANTHER" id="PTHR35010:SF2">
    <property type="entry name" value="BLL4672 PROTEIN"/>
    <property type="match status" value="1"/>
</dbReference>
<dbReference type="AlphaFoldDB" id="X0Q0F7"/>
<dbReference type="PANTHER" id="PTHR35010">
    <property type="entry name" value="BLL4672 PROTEIN-RELATED"/>
    <property type="match status" value="1"/>
</dbReference>
<comment type="caution">
    <text evidence="2">The sequence shown here is derived from an EMBL/GenBank/DDBJ whole genome shotgun (WGS) entry which is preliminary data.</text>
</comment>
<dbReference type="Pfam" id="PF17765">
    <property type="entry name" value="MLTR_LBD"/>
    <property type="match status" value="1"/>
</dbReference>
<gene>
    <name evidence="2" type="ORF">RW1_012_01310</name>
</gene>
<dbReference type="PROSITE" id="PS50943">
    <property type="entry name" value="HTH_CROC1"/>
    <property type="match status" value="1"/>
</dbReference>
<dbReference type="Pfam" id="PF13560">
    <property type="entry name" value="HTH_31"/>
    <property type="match status" value="1"/>
</dbReference>
<dbReference type="InterPro" id="IPR010982">
    <property type="entry name" value="Lambda_DNA-bd_dom_sf"/>
</dbReference>